<proteinExistence type="inferred from homology"/>
<accession>E1R3M2</accession>
<dbReference type="Proteomes" id="UP000002318">
    <property type="component" value="Chromosome"/>
</dbReference>
<dbReference type="OrthoDB" id="9779595at2"/>
<comment type="similarity">
    <text evidence="2 6">Belongs to the band 7/mec-2 family. HflK subfamily.</text>
</comment>
<evidence type="ECO:0000256" key="5">
    <source>
        <dbReference type="ARBA" id="ARBA00023136"/>
    </source>
</evidence>
<dbReference type="SMART" id="SM00244">
    <property type="entry name" value="PHB"/>
    <property type="match status" value="1"/>
</dbReference>
<evidence type="ECO:0000313" key="9">
    <source>
        <dbReference type="Proteomes" id="UP000002318"/>
    </source>
</evidence>
<evidence type="ECO:0000256" key="3">
    <source>
        <dbReference type="ARBA" id="ARBA00022692"/>
    </source>
</evidence>
<dbReference type="AlphaFoldDB" id="E1R3M2"/>
<dbReference type="InterPro" id="IPR010201">
    <property type="entry name" value="HflK"/>
</dbReference>
<dbReference type="RefSeq" id="WP_013255452.1">
    <property type="nucleotide sequence ID" value="NC_014364.1"/>
</dbReference>
<evidence type="ECO:0000256" key="2">
    <source>
        <dbReference type="ARBA" id="ARBA00006971"/>
    </source>
</evidence>
<feature type="domain" description="Band 7" evidence="7">
    <location>
        <begin position="36"/>
        <end position="218"/>
    </location>
</feature>
<evidence type="ECO:0000256" key="1">
    <source>
        <dbReference type="ARBA" id="ARBA00004167"/>
    </source>
</evidence>
<evidence type="ECO:0000313" key="8">
    <source>
        <dbReference type="EMBL" id="ADK81993.1"/>
    </source>
</evidence>
<dbReference type="Gene3D" id="3.30.479.30">
    <property type="entry name" value="Band 7 domain"/>
    <property type="match status" value="1"/>
</dbReference>
<dbReference type="InterPro" id="IPR036013">
    <property type="entry name" value="Band_7/SPFH_dom_sf"/>
</dbReference>
<dbReference type="PANTHER" id="PTHR43327:SF2">
    <property type="entry name" value="MODULATOR OF FTSH PROTEASE HFLK"/>
    <property type="match status" value="1"/>
</dbReference>
<name>E1R3M2_SEDSS</name>
<evidence type="ECO:0000259" key="7">
    <source>
        <dbReference type="SMART" id="SM00244"/>
    </source>
</evidence>
<feature type="transmembrane region" description="Helical" evidence="6">
    <location>
        <begin position="20"/>
        <end position="39"/>
    </location>
</feature>
<dbReference type="Pfam" id="PF01145">
    <property type="entry name" value="Band_7"/>
    <property type="match status" value="1"/>
</dbReference>
<organism evidence="8 9">
    <name type="scientific">Sediminispirochaeta smaragdinae (strain DSM 11293 / JCM 15392 / SEBR 4228)</name>
    <name type="common">Spirochaeta smaragdinae</name>
    <dbReference type="NCBI Taxonomy" id="573413"/>
    <lineage>
        <taxon>Bacteria</taxon>
        <taxon>Pseudomonadati</taxon>
        <taxon>Spirochaetota</taxon>
        <taxon>Spirochaetia</taxon>
        <taxon>Spirochaetales</taxon>
        <taxon>Spirochaetaceae</taxon>
        <taxon>Sediminispirochaeta</taxon>
    </lineage>
</organism>
<keyword evidence="5 6" id="KW-0472">Membrane</keyword>
<evidence type="ECO:0000256" key="6">
    <source>
        <dbReference type="RuleBase" id="RU364113"/>
    </source>
</evidence>
<keyword evidence="3 6" id="KW-0812">Transmembrane</keyword>
<dbReference type="HOGENOM" id="CLU_039173_0_1_12"/>
<dbReference type="EMBL" id="CP002116">
    <property type="protein sequence ID" value="ADK81993.1"/>
    <property type="molecule type" value="Genomic_DNA"/>
</dbReference>
<dbReference type="GO" id="GO:0016020">
    <property type="term" value="C:membrane"/>
    <property type="evidence" value="ECO:0007669"/>
    <property type="project" value="UniProtKB-SubCell"/>
</dbReference>
<dbReference type="SUPFAM" id="SSF117892">
    <property type="entry name" value="Band 7/SPFH domain"/>
    <property type="match status" value="1"/>
</dbReference>
<sequence>MPERDVTPGKGPQITLSPRLVIIAIIVIAVVGSVMSSFFKVDGSEQSVVLRLGKFNRIVGPGLQFKMPFGIEHNYNVPTQVVQKKEFGFRTQRSGIDTIYASGDFPEESIMLTGDLNIIDVEWIIQYRISDPKAWLFNVNDQNQTIRDISQSIINQLVGDRAILDVIGSERSNIEIQAQELMQQKYDQYGLGITVTTVKLQNTVPPEGEVQEAFEDVNAAVQDMERFINEGKEQYNKEIPKARGQAQRITQEAHGYAAERENQANGDVARFLSVEREYRKSPEITKRRLYIEMMEDTFADAEGTDLIDKHLQNFIPLKSLQQAGGQQ</sequence>
<reference evidence="8 9" key="1">
    <citation type="journal article" date="2010" name="Stand. Genomic Sci.">
        <title>Complete genome sequence of Spirochaeta smaragdinae type strain (SEBR 4228).</title>
        <authorList>
            <person name="Mavromatis K."/>
            <person name="Yasawong M."/>
            <person name="Chertkov O."/>
            <person name="Lapidus A."/>
            <person name="Lucas S."/>
            <person name="Nolan M."/>
            <person name="Del Rio T.G."/>
            <person name="Tice H."/>
            <person name="Cheng J.F."/>
            <person name="Pitluck S."/>
            <person name="Liolios K."/>
            <person name="Ivanova N."/>
            <person name="Tapia R."/>
            <person name="Han C."/>
            <person name="Bruce D."/>
            <person name="Goodwin L."/>
            <person name="Pati A."/>
            <person name="Chen A."/>
            <person name="Palaniappan K."/>
            <person name="Land M."/>
            <person name="Hauser L."/>
            <person name="Chang Y.J."/>
            <person name="Jeffries C.D."/>
            <person name="Detter J.C."/>
            <person name="Rohde M."/>
            <person name="Brambilla E."/>
            <person name="Spring S."/>
            <person name="Goker M."/>
            <person name="Sikorski J."/>
            <person name="Woyke T."/>
            <person name="Bristow J."/>
            <person name="Eisen J.A."/>
            <person name="Markowitz V."/>
            <person name="Hugenholtz P."/>
            <person name="Klenk H.P."/>
            <person name="Kyrpides N.C."/>
        </authorList>
    </citation>
    <scope>NUCLEOTIDE SEQUENCE [LARGE SCALE GENOMIC DNA]</scope>
    <source>
        <strain evidence="9">DSM 11293 / JCM 15392 / SEBR 4228</strain>
    </source>
</reference>
<comment type="subcellular location">
    <subcellularLocation>
        <location evidence="1">Membrane</location>
        <topology evidence="1">Single-pass membrane protein</topology>
    </subcellularLocation>
</comment>
<dbReference type="STRING" id="573413.Spirs_2890"/>
<dbReference type="CDD" id="cd03404">
    <property type="entry name" value="SPFH_HflK"/>
    <property type="match status" value="1"/>
</dbReference>
<keyword evidence="4 6" id="KW-1133">Transmembrane helix</keyword>
<comment type="subunit">
    <text evidence="6">HflC and HflK may interact to form a multimeric complex.</text>
</comment>
<comment type="function">
    <text evidence="6">HflC and HflK could encode or regulate a protease.</text>
</comment>
<gene>
    <name evidence="8" type="ordered locus">Spirs_2890</name>
</gene>
<dbReference type="KEGG" id="ssm:Spirs_2890"/>
<dbReference type="NCBIfam" id="TIGR01933">
    <property type="entry name" value="hflK"/>
    <property type="match status" value="1"/>
</dbReference>
<evidence type="ECO:0000256" key="4">
    <source>
        <dbReference type="ARBA" id="ARBA00022989"/>
    </source>
</evidence>
<dbReference type="InterPro" id="IPR001107">
    <property type="entry name" value="Band_7"/>
</dbReference>
<dbReference type="InterPro" id="IPR050710">
    <property type="entry name" value="Band7/mec-2_domain"/>
</dbReference>
<dbReference type="eggNOG" id="COG0330">
    <property type="taxonomic scope" value="Bacteria"/>
</dbReference>
<protein>
    <recommendedName>
        <fullName evidence="6">Protein HflK</fullName>
    </recommendedName>
</protein>
<dbReference type="PANTHER" id="PTHR43327">
    <property type="entry name" value="STOMATIN-LIKE PROTEIN 2, MITOCHONDRIAL"/>
    <property type="match status" value="1"/>
</dbReference>
<keyword evidence="9" id="KW-1185">Reference proteome</keyword>